<dbReference type="SUPFAM" id="SSF52402">
    <property type="entry name" value="Adenine nucleotide alpha hydrolases-like"/>
    <property type="match status" value="1"/>
</dbReference>
<comment type="caution">
    <text evidence="10">The sequence shown here is derived from an EMBL/GenBank/DDBJ whole genome shotgun (WGS) entry which is preliminary data.</text>
</comment>
<evidence type="ECO:0000256" key="7">
    <source>
        <dbReference type="ARBA" id="ARBA00048539"/>
    </source>
</evidence>
<protein>
    <recommendedName>
        <fullName evidence="8">tRNA(Ile)-lysidine synthase</fullName>
        <ecNumber evidence="8">6.3.4.19</ecNumber>
    </recommendedName>
    <alternativeName>
        <fullName evidence="8">tRNA(Ile)-2-lysyl-cytidine synthase</fullName>
    </alternativeName>
    <alternativeName>
        <fullName evidence="8">tRNA(Ile)-lysidine synthetase</fullName>
    </alternativeName>
</protein>
<gene>
    <name evidence="8 10" type="primary">tilS</name>
    <name evidence="10" type="ORF">ACFQ4L_07345</name>
</gene>
<evidence type="ECO:0000313" key="10">
    <source>
        <dbReference type="EMBL" id="MFD1465872.1"/>
    </source>
</evidence>
<dbReference type="SMART" id="SM00977">
    <property type="entry name" value="TilS_C"/>
    <property type="match status" value="1"/>
</dbReference>
<evidence type="ECO:0000313" key="11">
    <source>
        <dbReference type="Proteomes" id="UP001597244"/>
    </source>
</evidence>
<reference evidence="11" key="1">
    <citation type="journal article" date="2019" name="Int. J. Syst. Evol. Microbiol.">
        <title>The Global Catalogue of Microorganisms (GCM) 10K type strain sequencing project: providing services to taxonomists for standard genome sequencing and annotation.</title>
        <authorList>
            <consortium name="The Broad Institute Genomics Platform"/>
            <consortium name="The Broad Institute Genome Sequencing Center for Infectious Disease"/>
            <person name="Wu L."/>
            <person name="Ma J."/>
        </authorList>
    </citation>
    <scope>NUCLEOTIDE SEQUENCE [LARGE SCALE GENOMIC DNA]</scope>
    <source>
        <strain evidence="11">CCM 8951</strain>
    </source>
</reference>
<keyword evidence="5 8" id="KW-0547">Nucleotide-binding</keyword>
<dbReference type="Pfam" id="PF01171">
    <property type="entry name" value="ATP_bind_3"/>
    <property type="match status" value="1"/>
</dbReference>
<dbReference type="InterPro" id="IPR011063">
    <property type="entry name" value="TilS/TtcA_N"/>
</dbReference>
<evidence type="ECO:0000256" key="6">
    <source>
        <dbReference type="ARBA" id="ARBA00022840"/>
    </source>
</evidence>
<name>A0ABW4DMI1_9LACO</name>
<comment type="similarity">
    <text evidence="8">Belongs to the tRNA(Ile)-lysidine synthase family.</text>
</comment>
<keyword evidence="11" id="KW-1185">Reference proteome</keyword>
<dbReference type="Gene3D" id="3.40.50.620">
    <property type="entry name" value="HUPs"/>
    <property type="match status" value="1"/>
</dbReference>
<keyword evidence="3 8" id="KW-0436">Ligase</keyword>
<evidence type="ECO:0000259" key="9">
    <source>
        <dbReference type="SMART" id="SM00977"/>
    </source>
</evidence>
<sequence length="458" mass="52603">MLELSAEDFCTHWRNLVGNANQQVKVVLAFSGGVDSMSLLDLLSRLPLDARPQLHLAYFNHQLREDSPAEETFVRQQAQRYEVGLTVGHWTTDHTARTEAAARQARYNFLGTVLADQSAEYLLTAHHADDLLETIIMKLIRSGAIGELPGLKEKTAFNGAQLLRPLLSYDKQQLYAYAKSHQLAFVEDQTNQTDFTMRNRLRHHFVPDLKAENDQLLAHSQRFANELVATQKLASMQIQSFFKEMAVQQSSEHIMGALPQLSLSNHEWQLLWSTFWQTYLPDQPLLNLGQLAQIAQLSRQPTGHHQIDLADQWQFTQSYGRFEISRQSQDSKQNVEIAKKSIALELDQWCQVSDFRIGVFRQLPADYHGEIVATFQTVQDPERLILRHPVTGDRVVLANGQQQKLRRRMIDSKVPVTRRNSLWLLQVEDLIVWVENIYNYKLSNGPETAKIIYVLVDH</sequence>
<dbReference type="InterPro" id="IPR012094">
    <property type="entry name" value="tRNA_Ile_lys_synt"/>
</dbReference>
<comment type="domain">
    <text evidence="8">The N-terminal region contains the highly conserved SGGXDS motif, predicted to be a P-loop motif involved in ATP binding.</text>
</comment>
<dbReference type="PANTHER" id="PTHR43033">
    <property type="entry name" value="TRNA(ILE)-LYSIDINE SYNTHASE-RELATED"/>
    <property type="match status" value="1"/>
</dbReference>
<feature type="domain" description="Lysidine-tRNA(Ile) synthetase C-terminal" evidence="9">
    <location>
        <begin position="384"/>
        <end position="454"/>
    </location>
</feature>
<dbReference type="SUPFAM" id="SSF56037">
    <property type="entry name" value="PheT/TilS domain"/>
    <property type="match status" value="1"/>
</dbReference>
<feature type="binding site" evidence="8">
    <location>
        <begin position="31"/>
        <end position="36"/>
    </location>
    <ligand>
        <name>ATP</name>
        <dbReference type="ChEBI" id="CHEBI:30616"/>
    </ligand>
</feature>
<dbReference type="HAMAP" id="MF_01161">
    <property type="entry name" value="tRNA_Ile_lys_synt"/>
    <property type="match status" value="1"/>
</dbReference>
<comment type="catalytic activity">
    <reaction evidence="7 8">
        <text>cytidine(34) in tRNA(Ile2) + L-lysine + ATP = lysidine(34) in tRNA(Ile2) + AMP + diphosphate + H(+)</text>
        <dbReference type="Rhea" id="RHEA:43744"/>
        <dbReference type="Rhea" id="RHEA-COMP:10625"/>
        <dbReference type="Rhea" id="RHEA-COMP:10670"/>
        <dbReference type="ChEBI" id="CHEBI:15378"/>
        <dbReference type="ChEBI" id="CHEBI:30616"/>
        <dbReference type="ChEBI" id="CHEBI:32551"/>
        <dbReference type="ChEBI" id="CHEBI:33019"/>
        <dbReference type="ChEBI" id="CHEBI:82748"/>
        <dbReference type="ChEBI" id="CHEBI:83665"/>
        <dbReference type="ChEBI" id="CHEBI:456215"/>
        <dbReference type="EC" id="6.3.4.19"/>
    </reaction>
</comment>
<dbReference type="InterPro" id="IPR014729">
    <property type="entry name" value="Rossmann-like_a/b/a_fold"/>
</dbReference>
<comment type="function">
    <text evidence="8">Ligates lysine onto the cytidine present at position 34 of the AUA codon-specific tRNA(Ile) that contains the anticodon CAU, in an ATP-dependent manner. Cytidine is converted to lysidine, thus changing the amino acid specificity of the tRNA from methionine to isoleucine.</text>
</comment>
<evidence type="ECO:0000256" key="1">
    <source>
        <dbReference type="ARBA" id="ARBA00004496"/>
    </source>
</evidence>
<dbReference type="Proteomes" id="UP001597244">
    <property type="component" value="Unassembled WGS sequence"/>
</dbReference>
<organism evidence="10 11">
    <name type="scientific">Lapidilactobacillus mulanensis</name>
    <dbReference type="NCBI Taxonomy" id="2485999"/>
    <lineage>
        <taxon>Bacteria</taxon>
        <taxon>Bacillati</taxon>
        <taxon>Bacillota</taxon>
        <taxon>Bacilli</taxon>
        <taxon>Lactobacillales</taxon>
        <taxon>Lactobacillaceae</taxon>
        <taxon>Lapidilactobacillus</taxon>
    </lineage>
</organism>
<keyword evidence="6 8" id="KW-0067">ATP-binding</keyword>
<evidence type="ECO:0000256" key="3">
    <source>
        <dbReference type="ARBA" id="ARBA00022598"/>
    </source>
</evidence>
<dbReference type="GO" id="GO:0032267">
    <property type="term" value="F:tRNA(Ile)-lysidine synthase activity"/>
    <property type="evidence" value="ECO:0007669"/>
    <property type="project" value="UniProtKB-EC"/>
</dbReference>
<dbReference type="RefSeq" id="WP_125578578.1">
    <property type="nucleotide sequence ID" value="NZ_JBHTOF010000087.1"/>
</dbReference>
<dbReference type="EMBL" id="JBHTOF010000087">
    <property type="protein sequence ID" value="MFD1465872.1"/>
    <property type="molecule type" value="Genomic_DNA"/>
</dbReference>
<proteinExistence type="inferred from homology"/>
<dbReference type="NCBIfam" id="TIGR02432">
    <property type="entry name" value="lysidine_TilS_N"/>
    <property type="match status" value="1"/>
</dbReference>
<evidence type="ECO:0000256" key="2">
    <source>
        <dbReference type="ARBA" id="ARBA00022490"/>
    </source>
</evidence>
<dbReference type="InterPro" id="IPR012795">
    <property type="entry name" value="tRNA_Ile_lys_synt_N"/>
</dbReference>
<dbReference type="InterPro" id="IPR012796">
    <property type="entry name" value="Lysidine-tRNA-synth_C"/>
</dbReference>
<evidence type="ECO:0000256" key="8">
    <source>
        <dbReference type="HAMAP-Rule" id="MF_01161"/>
    </source>
</evidence>
<dbReference type="EC" id="6.3.4.19" evidence="8"/>
<keyword evidence="4 8" id="KW-0819">tRNA processing</keyword>
<keyword evidence="2 8" id="KW-0963">Cytoplasm</keyword>
<comment type="subcellular location">
    <subcellularLocation>
        <location evidence="1 8">Cytoplasm</location>
    </subcellularLocation>
</comment>
<dbReference type="CDD" id="cd01992">
    <property type="entry name" value="TilS_N"/>
    <property type="match status" value="1"/>
</dbReference>
<evidence type="ECO:0000256" key="5">
    <source>
        <dbReference type="ARBA" id="ARBA00022741"/>
    </source>
</evidence>
<evidence type="ECO:0000256" key="4">
    <source>
        <dbReference type="ARBA" id="ARBA00022694"/>
    </source>
</evidence>
<accession>A0ABW4DMI1</accession>
<dbReference type="PANTHER" id="PTHR43033:SF1">
    <property type="entry name" value="TRNA(ILE)-LYSIDINE SYNTHASE-RELATED"/>
    <property type="match status" value="1"/>
</dbReference>